<evidence type="ECO:0000256" key="2">
    <source>
        <dbReference type="ARBA" id="ARBA00023125"/>
    </source>
</evidence>
<evidence type="ECO:0000313" key="5">
    <source>
        <dbReference type="EMBL" id="GAA2486848.1"/>
    </source>
</evidence>
<evidence type="ECO:0000313" key="6">
    <source>
        <dbReference type="Proteomes" id="UP001500730"/>
    </source>
</evidence>
<dbReference type="Gene3D" id="1.10.10.10">
    <property type="entry name" value="Winged helix-like DNA-binding domain superfamily/Winged helix DNA-binding domain"/>
    <property type="match status" value="1"/>
</dbReference>
<dbReference type="InterPro" id="IPR000524">
    <property type="entry name" value="Tscrpt_reg_HTH_GntR"/>
</dbReference>
<sequence length="142" mass="14633">MTPLTPAGVDTAARHCVTSRVTELGVVVDPASHEAPFEQVRAQLEALIRTGRLVPGDHLPTVRALAADLGLAANTVARAVKELEASGLVETRGRAGTVVASGEHAVEAALGVLAARFVAAAREAGVDDDAAVEVVRRAQRNS</sequence>
<reference evidence="6" key="1">
    <citation type="journal article" date="2019" name="Int. J. Syst. Evol. Microbiol.">
        <title>The Global Catalogue of Microorganisms (GCM) 10K type strain sequencing project: providing services to taxonomists for standard genome sequencing and annotation.</title>
        <authorList>
            <consortium name="The Broad Institute Genomics Platform"/>
            <consortium name="The Broad Institute Genome Sequencing Center for Infectious Disease"/>
            <person name="Wu L."/>
            <person name="Ma J."/>
        </authorList>
    </citation>
    <scope>NUCLEOTIDE SEQUENCE [LARGE SCALE GENOMIC DNA]</scope>
    <source>
        <strain evidence="6">JCM 16259</strain>
    </source>
</reference>
<evidence type="ECO:0000256" key="3">
    <source>
        <dbReference type="ARBA" id="ARBA00023163"/>
    </source>
</evidence>
<dbReference type="InterPro" id="IPR036388">
    <property type="entry name" value="WH-like_DNA-bd_sf"/>
</dbReference>
<gene>
    <name evidence="5" type="ORF">GCM10009858_26000</name>
</gene>
<keyword evidence="6" id="KW-1185">Reference proteome</keyword>
<accession>A0ABP5YTU5</accession>
<comment type="caution">
    <text evidence="5">The sequence shown here is derived from an EMBL/GenBank/DDBJ whole genome shotgun (WGS) entry which is preliminary data.</text>
</comment>
<dbReference type="PROSITE" id="PS50949">
    <property type="entry name" value="HTH_GNTR"/>
    <property type="match status" value="1"/>
</dbReference>
<dbReference type="PANTHER" id="PTHR38445">
    <property type="entry name" value="HTH-TYPE TRANSCRIPTIONAL REPRESSOR YTRA"/>
    <property type="match status" value="1"/>
</dbReference>
<organism evidence="5 6">
    <name type="scientific">Terrabacter carboxydivorans</name>
    <dbReference type="NCBI Taxonomy" id="619730"/>
    <lineage>
        <taxon>Bacteria</taxon>
        <taxon>Bacillati</taxon>
        <taxon>Actinomycetota</taxon>
        <taxon>Actinomycetes</taxon>
        <taxon>Micrococcales</taxon>
        <taxon>Intrasporangiaceae</taxon>
        <taxon>Terrabacter</taxon>
    </lineage>
</organism>
<keyword evidence="1" id="KW-0805">Transcription regulation</keyword>
<proteinExistence type="predicted"/>
<protein>
    <submittedName>
        <fullName evidence="5">GntR family transcriptional regulator</fullName>
    </submittedName>
</protein>
<feature type="domain" description="HTH gntR-type" evidence="4">
    <location>
        <begin position="34"/>
        <end position="102"/>
    </location>
</feature>
<dbReference type="PANTHER" id="PTHR38445:SF9">
    <property type="entry name" value="HTH-TYPE TRANSCRIPTIONAL REPRESSOR YTRA"/>
    <property type="match status" value="1"/>
</dbReference>
<evidence type="ECO:0000259" key="4">
    <source>
        <dbReference type="PROSITE" id="PS50949"/>
    </source>
</evidence>
<name>A0ABP5YTU5_9MICO</name>
<evidence type="ECO:0000256" key="1">
    <source>
        <dbReference type="ARBA" id="ARBA00023015"/>
    </source>
</evidence>
<dbReference type="InterPro" id="IPR036390">
    <property type="entry name" value="WH_DNA-bd_sf"/>
</dbReference>
<keyword evidence="3" id="KW-0804">Transcription</keyword>
<dbReference type="SUPFAM" id="SSF46785">
    <property type="entry name" value="Winged helix' DNA-binding domain"/>
    <property type="match status" value="1"/>
</dbReference>
<keyword evidence="2" id="KW-0238">DNA-binding</keyword>
<dbReference type="Proteomes" id="UP001500730">
    <property type="component" value="Unassembled WGS sequence"/>
</dbReference>
<dbReference type="SMART" id="SM00345">
    <property type="entry name" value="HTH_GNTR"/>
    <property type="match status" value="1"/>
</dbReference>
<dbReference type="Pfam" id="PF00392">
    <property type="entry name" value="GntR"/>
    <property type="match status" value="1"/>
</dbReference>
<dbReference type="EMBL" id="BAAARE010000010">
    <property type="protein sequence ID" value="GAA2486848.1"/>
    <property type="molecule type" value="Genomic_DNA"/>
</dbReference>